<comment type="caution">
    <text evidence="1">The sequence shown here is derived from an EMBL/GenBank/DDBJ whole genome shotgun (WGS) entry which is preliminary data.</text>
</comment>
<dbReference type="SUPFAM" id="SSF88659">
    <property type="entry name" value="Sigma3 and sigma4 domains of RNA polymerase sigma factors"/>
    <property type="match status" value="1"/>
</dbReference>
<protein>
    <submittedName>
        <fullName evidence="1">Uncharacterized protein</fullName>
    </submittedName>
</protein>
<dbReference type="EMBL" id="JAECSB010000057">
    <property type="protein sequence ID" value="MBH5144200.1"/>
    <property type="molecule type" value="Genomic_DNA"/>
</dbReference>
<dbReference type="SUPFAM" id="SSF143100">
    <property type="entry name" value="TTHA1013/TTHA0281-like"/>
    <property type="match status" value="1"/>
</dbReference>
<evidence type="ECO:0000313" key="2">
    <source>
        <dbReference type="Proteomes" id="UP000627573"/>
    </source>
</evidence>
<dbReference type="Proteomes" id="UP000627573">
    <property type="component" value="Unassembled WGS sequence"/>
</dbReference>
<sequence length="129" mass="14057">MKVTAHAVRSGDWWSVDVPEVDGLFTQAKRLDQIPAMVADAGELLTDIPADQFEVTLDYDFGDPAALREIADAKQLNAAAQRAVDEASRRSRAIVHKLRDRGLSVREVGVMLGITPSRVSQLSKDKATA</sequence>
<organism evidence="1 2">
    <name type="scientific">Rhodococcus erythropolis</name>
    <name type="common">Arthrobacter picolinophilus</name>
    <dbReference type="NCBI Taxonomy" id="1833"/>
    <lineage>
        <taxon>Bacteria</taxon>
        <taxon>Bacillati</taxon>
        <taxon>Actinomycetota</taxon>
        <taxon>Actinomycetes</taxon>
        <taxon>Mycobacteriales</taxon>
        <taxon>Nocardiaceae</taxon>
        <taxon>Rhodococcus</taxon>
        <taxon>Rhodococcus erythropolis group</taxon>
    </lineage>
</organism>
<gene>
    <name evidence="1" type="ORF">I3517_16410</name>
</gene>
<dbReference type="InterPro" id="IPR035069">
    <property type="entry name" value="TTHA1013/TTHA0281-like"/>
</dbReference>
<name>A0A8I1A175_RHOER</name>
<evidence type="ECO:0000313" key="1">
    <source>
        <dbReference type="EMBL" id="MBH5144200.1"/>
    </source>
</evidence>
<keyword evidence="2" id="KW-1185">Reference proteome</keyword>
<reference evidence="1 2" key="1">
    <citation type="submission" date="2020-12" db="EMBL/GenBank/DDBJ databases">
        <title>Draft genome sequence of furan degrading bacterial strain FUR100.</title>
        <authorList>
            <person name="Woiski C."/>
        </authorList>
    </citation>
    <scope>NUCLEOTIDE SEQUENCE [LARGE SCALE GENOMIC DNA]</scope>
    <source>
        <strain evidence="1 2">FUR100</strain>
    </source>
</reference>
<accession>A0A8I1A175</accession>
<dbReference type="Gene3D" id="1.20.140.160">
    <property type="match status" value="1"/>
</dbReference>
<proteinExistence type="predicted"/>
<dbReference type="InterPro" id="IPR013324">
    <property type="entry name" value="RNA_pol_sigma_r3/r4-like"/>
</dbReference>
<dbReference type="RefSeq" id="WP_149357612.1">
    <property type="nucleotide sequence ID" value="NZ_JAECSB010000057.1"/>
</dbReference>
<dbReference type="AlphaFoldDB" id="A0A8I1A175"/>